<dbReference type="RefSeq" id="XP_011133077.1">
    <property type="nucleotide sequence ID" value="XM_011134775.1"/>
</dbReference>
<gene>
    <name evidence="1" type="ORF">GNI_162370</name>
</gene>
<proteinExistence type="predicted"/>
<sequence length="218" mass="24759">MRVSSLLGSASLFNRSPASLLHSIQSALERWRPSSVNLRKRPRLVDWSEADAALQRYWDCLATDATASLEQSFLGGNDRQNALQRCDGFAVAQALHRAGLDQTAPGLTQEDTVVVDIQGQRNDLSKVLNPFHQTIVYKLPSEGSIVLKRPELANDFCRAWPRPRRRSTSWTLRPEDAYKYLRLFKQVHLGFQSGAVYKRGHTLFASNRARSEEHREEI</sequence>
<evidence type="ECO:0000313" key="1">
    <source>
        <dbReference type="EMBL" id="EZG43694.1"/>
    </source>
</evidence>
<dbReference type="GeneID" id="22915619"/>
<keyword evidence="2" id="KW-1185">Reference proteome</keyword>
<comment type="caution">
    <text evidence="1">The sequence shown here is derived from an EMBL/GenBank/DDBJ whole genome shotgun (WGS) entry which is preliminary data.</text>
</comment>
<protein>
    <submittedName>
        <fullName evidence="1">Uncharacterized protein</fullName>
    </submittedName>
</protein>
<accession>A0A023AYH1</accession>
<dbReference type="EMBL" id="AFNH02001211">
    <property type="protein sequence ID" value="EZG43694.1"/>
    <property type="molecule type" value="Genomic_DNA"/>
</dbReference>
<organism evidence="1 2">
    <name type="scientific">Gregarina niphandrodes</name>
    <name type="common">Septate eugregarine</name>
    <dbReference type="NCBI Taxonomy" id="110365"/>
    <lineage>
        <taxon>Eukaryota</taxon>
        <taxon>Sar</taxon>
        <taxon>Alveolata</taxon>
        <taxon>Apicomplexa</taxon>
        <taxon>Conoidasida</taxon>
        <taxon>Gregarinasina</taxon>
        <taxon>Eugregarinorida</taxon>
        <taxon>Gregarinidae</taxon>
        <taxon>Gregarina</taxon>
    </lineage>
</organism>
<dbReference type="VEuPathDB" id="CryptoDB:GNI_162370"/>
<dbReference type="Proteomes" id="UP000019763">
    <property type="component" value="Unassembled WGS sequence"/>
</dbReference>
<name>A0A023AYH1_GRENI</name>
<dbReference type="AlphaFoldDB" id="A0A023AYH1"/>
<evidence type="ECO:0000313" key="2">
    <source>
        <dbReference type="Proteomes" id="UP000019763"/>
    </source>
</evidence>
<reference evidence="1" key="1">
    <citation type="submission" date="2013-12" db="EMBL/GenBank/DDBJ databases">
        <authorList>
            <person name="Omoto C.K."/>
            <person name="Sibley D."/>
            <person name="Venepally P."/>
            <person name="Hadjithomas M."/>
            <person name="Karamycheva S."/>
            <person name="Brunk B."/>
            <person name="Roos D."/>
            <person name="Caler E."/>
            <person name="Lorenzi H."/>
        </authorList>
    </citation>
    <scope>NUCLEOTIDE SEQUENCE</scope>
</reference>